<evidence type="ECO:0000313" key="11">
    <source>
        <dbReference type="Proteomes" id="UP000095283"/>
    </source>
</evidence>
<evidence type="ECO:0000313" key="12">
    <source>
        <dbReference type="WBParaSite" id="Hba_00399"/>
    </source>
</evidence>
<organism evidence="11 12">
    <name type="scientific">Heterorhabditis bacteriophora</name>
    <name type="common">Entomopathogenic nematode worm</name>
    <dbReference type="NCBI Taxonomy" id="37862"/>
    <lineage>
        <taxon>Eukaryota</taxon>
        <taxon>Metazoa</taxon>
        <taxon>Ecdysozoa</taxon>
        <taxon>Nematoda</taxon>
        <taxon>Chromadorea</taxon>
        <taxon>Rhabditida</taxon>
        <taxon>Rhabditina</taxon>
        <taxon>Rhabditomorpha</taxon>
        <taxon>Strongyloidea</taxon>
        <taxon>Heterorhabditidae</taxon>
        <taxon>Heterorhabditis</taxon>
    </lineage>
</organism>
<feature type="signal peptide" evidence="9">
    <location>
        <begin position="1"/>
        <end position="19"/>
    </location>
</feature>
<evidence type="ECO:0000256" key="9">
    <source>
        <dbReference type="SAM" id="SignalP"/>
    </source>
</evidence>
<dbReference type="SMART" id="SM00401">
    <property type="entry name" value="ZnF_GATA"/>
    <property type="match status" value="1"/>
</dbReference>
<name>A0A1I7W705_HETBA</name>
<keyword evidence="9" id="KW-0732">Signal</keyword>
<evidence type="ECO:0000256" key="4">
    <source>
        <dbReference type="ARBA" id="ARBA00022833"/>
    </source>
</evidence>
<dbReference type="PANTHER" id="PTHR10071">
    <property type="entry name" value="TRANSCRIPTION FACTOR GATA FAMILY MEMBER"/>
    <property type="match status" value="1"/>
</dbReference>
<dbReference type="PANTHER" id="PTHR10071:SF322">
    <property type="entry name" value="TRANSCRIPTION FACTOR ELT-3"/>
    <property type="match status" value="1"/>
</dbReference>
<reference evidence="12" key="1">
    <citation type="submission" date="2016-11" db="UniProtKB">
        <authorList>
            <consortium name="WormBaseParasite"/>
        </authorList>
    </citation>
    <scope>IDENTIFICATION</scope>
</reference>
<dbReference type="GO" id="GO:0045165">
    <property type="term" value="P:cell fate commitment"/>
    <property type="evidence" value="ECO:0007669"/>
    <property type="project" value="TreeGrafter"/>
</dbReference>
<dbReference type="GO" id="GO:0045944">
    <property type="term" value="P:positive regulation of transcription by RNA polymerase II"/>
    <property type="evidence" value="ECO:0007669"/>
    <property type="project" value="TreeGrafter"/>
</dbReference>
<protein>
    <submittedName>
        <fullName evidence="12">GATA-type domain-containing protein</fullName>
    </submittedName>
</protein>
<dbReference type="FunFam" id="3.30.50.10:FF:000045">
    <property type="entry name" value="Transcription factor elt-7"/>
    <property type="match status" value="1"/>
</dbReference>
<keyword evidence="11" id="KW-1185">Reference proteome</keyword>
<keyword evidence="3 8" id="KW-0863">Zinc-finger</keyword>
<dbReference type="PROSITE" id="PS00344">
    <property type="entry name" value="GATA_ZN_FINGER_1"/>
    <property type="match status" value="1"/>
</dbReference>
<evidence type="ECO:0000256" key="3">
    <source>
        <dbReference type="ARBA" id="ARBA00022771"/>
    </source>
</evidence>
<dbReference type="Proteomes" id="UP000095283">
    <property type="component" value="Unplaced"/>
</dbReference>
<dbReference type="InterPro" id="IPR013088">
    <property type="entry name" value="Znf_NHR/GATA"/>
</dbReference>
<dbReference type="SUPFAM" id="SSF57716">
    <property type="entry name" value="Glucocorticoid receptor-like (DNA-binding domain)"/>
    <property type="match status" value="1"/>
</dbReference>
<dbReference type="GO" id="GO:0008270">
    <property type="term" value="F:zinc ion binding"/>
    <property type="evidence" value="ECO:0007669"/>
    <property type="project" value="UniProtKB-KW"/>
</dbReference>
<dbReference type="InterPro" id="IPR039355">
    <property type="entry name" value="Transcription_factor_GATA"/>
</dbReference>
<feature type="domain" description="GATA-type" evidence="10">
    <location>
        <begin position="195"/>
        <end position="248"/>
    </location>
</feature>
<feature type="chain" id="PRO_5009310566" evidence="9">
    <location>
        <begin position="20"/>
        <end position="264"/>
    </location>
</feature>
<dbReference type="CDD" id="cd00202">
    <property type="entry name" value="ZnF_GATA"/>
    <property type="match status" value="1"/>
</dbReference>
<dbReference type="GO" id="GO:0000981">
    <property type="term" value="F:DNA-binding transcription factor activity, RNA polymerase II-specific"/>
    <property type="evidence" value="ECO:0007669"/>
    <property type="project" value="TreeGrafter"/>
</dbReference>
<sequence>MFILVGLAAVAGMAENVSSFESRACTSIQFKREIEQWNNGYPEQKNQHLPNIKSFMKTIKQEPEFYTQNVMHTRPLSVEKLNVHMASHEEYQPLQDAYLEFFHQGQVTTKYILHHHQPSTNLCLCLHPHPFQHFTPPALLAFHLLHRILLCYKLPSRRNEFRHEITNFLNLPLIQIIYFQMISIHLKTILQAVPCHSNSICVNCKTRETTLWRRNHVGEIECNACNLYFRKNNRKRPLSLRKDGIMKRNRKPRCNSPAVGLFRP</sequence>
<keyword evidence="2" id="KW-0479">Metal-binding</keyword>
<dbReference type="WBParaSite" id="Hba_00399">
    <property type="protein sequence ID" value="Hba_00399"/>
    <property type="gene ID" value="Hba_00399"/>
</dbReference>
<dbReference type="Pfam" id="PF00320">
    <property type="entry name" value="GATA"/>
    <property type="match status" value="1"/>
</dbReference>
<evidence type="ECO:0000256" key="8">
    <source>
        <dbReference type="PROSITE-ProRule" id="PRU00094"/>
    </source>
</evidence>
<dbReference type="PROSITE" id="PS50114">
    <property type="entry name" value="GATA_ZN_FINGER_2"/>
    <property type="match status" value="1"/>
</dbReference>
<keyword evidence="5" id="KW-0805">Transcription regulation</keyword>
<evidence type="ECO:0000256" key="5">
    <source>
        <dbReference type="ARBA" id="ARBA00023015"/>
    </source>
</evidence>
<comment type="subcellular location">
    <subcellularLocation>
        <location evidence="1">Nucleus</location>
    </subcellularLocation>
</comment>
<dbReference type="GO" id="GO:0005634">
    <property type="term" value="C:nucleus"/>
    <property type="evidence" value="ECO:0007669"/>
    <property type="project" value="UniProtKB-SubCell"/>
</dbReference>
<keyword evidence="6" id="KW-0804">Transcription</keyword>
<dbReference type="GO" id="GO:0000122">
    <property type="term" value="P:negative regulation of transcription by RNA polymerase II"/>
    <property type="evidence" value="ECO:0007669"/>
    <property type="project" value="TreeGrafter"/>
</dbReference>
<dbReference type="InterPro" id="IPR000679">
    <property type="entry name" value="Znf_GATA"/>
</dbReference>
<evidence type="ECO:0000256" key="7">
    <source>
        <dbReference type="ARBA" id="ARBA00023242"/>
    </source>
</evidence>
<dbReference type="GO" id="GO:0000978">
    <property type="term" value="F:RNA polymerase II cis-regulatory region sequence-specific DNA binding"/>
    <property type="evidence" value="ECO:0007669"/>
    <property type="project" value="TreeGrafter"/>
</dbReference>
<dbReference type="PRINTS" id="PR00619">
    <property type="entry name" value="GATAZNFINGER"/>
</dbReference>
<dbReference type="AlphaFoldDB" id="A0A1I7W705"/>
<dbReference type="Gene3D" id="3.30.50.10">
    <property type="entry name" value="Erythroid Transcription Factor GATA-1, subunit A"/>
    <property type="match status" value="1"/>
</dbReference>
<evidence type="ECO:0000256" key="2">
    <source>
        <dbReference type="ARBA" id="ARBA00022723"/>
    </source>
</evidence>
<keyword evidence="4" id="KW-0862">Zinc</keyword>
<evidence type="ECO:0000259" key="10">
    <source>
        <dbReference type="PROSITE" id="PS50114"/>
    </source>
</evidence>
<keyword evidence="7" id="KW-0539">Nucleus</keyword>
<proteinExistence type="predicted"/>
<accession>A0A1I7W705</accession>
<evidence type="ECO:0000256" key="1">
    <source>
        <dbReference type="ARBA" id="ARBA00004123"/>
    </source>
</evidence>
<evidence type="ECO:0000256" key="6">
    <source>
        <dbReference type="ARBA" id="ARBA00023163"/>
    </source>
</evidence>